<evidence type="ECO:0000256" key="9">
    <source>
        <dbReference type="HAMAP-Rule" id="MF_01014"/>
    </source>
</evidence>
<dbReference type="Proteomes" id="UP000184543">
    <property type="component" value="Unassembled WGS sequence"/>
</dbReference>
<feature type="active site" description="Proton acceptor" evidence="9">
    <location>
        <position position="8"/>
    </location>
</feature>
<dbReference type="AlphaFoldDB" id="A0A1M6EVB6"/>
<dbReference type="CDD" id="cd04732">
    <property type="entry name" value="HisA"/>
    <property type="match status" value="1"/>
</dbReference>
<sequence>MRIIPAIDIIEGKCVRLSKGDYDTKKIYNENPLEVAKAFEDHGIQYLHLVDLDGAKSKHIVNYHVLERIASKTSLKIDFGGGLKTDRDLRIAFDSGAHQITGGSIAVKDKETFSGWITTYGPDKIILGADAMDEKIAVSGWQEESTEELIPFIKGYQEKGIAYVICTDISRDGMLQGPSFDLYQRIIEECKGVKLIASGGISTYDELPRLAEMGCEGTIIGKAIYENRISIKQLEGFVLQYGS</sequence>
<evidence type="ECO:0000256" key="2">
    <source>
        <dbReference type="ARBA" id="ARBA00004496"/>
    </source>
</evidence>
<dbReference type="Gene3D" id="3.20.20.70">
    <property type="entry name" value="Aldolase class I"/>
    <property type="match status" value="1"/>
</dbReference>
<keyword evidence="13" id="KW-1185">Reference proteome</keyword>
<dbReference type="GO" id="GO:0000162">
    <property type="term" value="P:L-tryptophan biosynthetic process"/>
    <property type="evidence" value="ECO:0007669"/>
    <property type="project" value="TreeGrafter"/>
</dbReference>
<comment type="similarity">
    <text evidence="4 9 10">Belongs to the HisA/HisF family.</text>
</comment>
<evidence type="ECO:0000313" key="12">
    <source>
        <dbReference type="EMBL" id="SHI89414.1"/>
    </source>
</evidence>
<dbReference type="SUPFAM" id="SSF51366">
    <property type="entry name" value="Ribulose-phoshate binding barrel"/>
    <property type="match status" value="1"/>
</dbReference>
<comment type="subcellular location">
    <subcellularLocation>
        <location evidence="2 9 11">Cytoplasm</location>
    </subcellularLocation>
</comment>
<evidence type="ECO:0000313" key="13">
    <source>
        <dbReference type="Proteomes" id="UP000184543"/>
    </source>
</evidence>
<evidence type="ECO:0000256" key="3">
    <source>
        <dbReference type="ARBA" id="ARBA00005133"/>
    </source>
</evidence>
<reference evidence="13" key="1">
    <citation type="submission" date="2016-11" db="EMBL/GenBank/DDBJ databases">
        <authorList>
            <person name="Varghese N."/>
            <person name="Submissions S."/>
        </authorList>
    </citation>
    <scope>NUCLEOTIDE SEQUENCE [LARGE SCALE GENOMIC DNA]</scope>
    <source>
        <strain evidence="13">DSM 19858</strain>
    </source>
</reference>
<evidence type="ECO:0000256" key="6">
    <source>
        <dbReference type="ARBA" id="ARBA00022605"/>
    </source>
</evidence>
<protein>
    <recommendedName>
        <fullName evidence="9 11">1-(5-phosphoribosyl)-5-[(5-phosphoribosylamino)methylideneamino] imidazole-4-carboxamide isomerase</fullName>
        <ecNumber evidence="9 11">5.3.1.16</ecNumber>
    </recommendedName>
    <alternativeName>
        <fullName evidence="9">Phosphoribosylformimino-5-aminoimidazole carboxamide ribotide isomerase</fullName>
    </alternativeName>
</protein>
<dbReference type="InterPro" id="IPR044524">
    <property type="entry name" value="Isoase_HisA-like"/>
</dbReference>
<dbReference type="InterPro" id="IPR013785">
    <property type="entry name" value="Aldolase_TIM"/>
</dbReference>
<dbReference type="InterPro" id="IPR006063">
    <property type="entry name" value="HisA_bact_arch"/>
</dbReference>
<dbReference type="EMBL" id="FQYU01000002">
    <property type="protein sequence ID" value="SHI89414.1"/>
    <property type="molecule type" value="Genomic_DNA"/>
</dbReference>
<dbReference type="GO" id="GO:0005737">
    <property type="term" value="C:cytoplasm"/>
    <property type="evidence" value="ECO:0007669"/>
    <property type="project" value="UniProtKB-SubCell"/>
</dbReference>
<dbReference type="FunFam" id="3.20.20.70:FF:000009">
    <property type="entry name" value="1-(5-phosphoribosyl)-5-[(5-phosphoribosylamino)methylideneamino] imidazole-4-carboxamide isomerase"/>
    <property type="match status" value="1"/>
</dbReference>
<comment type="pathway">
    <text evidence="3 9 11">Amino-acid biosynthesis; L-histidine biosynthesis; L-histidine from 5-phospho-alpha-D-ribose 1-diphosphate: step 4/9.</text>
</comment>
<dbReference type="HAMAP" id="MF_01014">
    <property type="entry name" value="HisA"/>
    <property type="match status" value="1"/>
</dbReference>
<keyword evidence="7 9" id="KW-0368">Histidine biosynthesis</keyword>
<evidence type="ECO:0000256" key="10">
    <source>
        <dbReference type="RuleBase" id="RU003657"/>
    </source>
</evidence>
<keyword evidence="6 9" id="KW-0028">Amino-acid biosynthesis</keyword>
<evidence type="ECO:0000256" key="8">
    <source>
        <dbReference type="ARBA" id="ARBA00023235"/>
    </source>
</evidence>
<dbReference type="EC" id="5.3.1.16" evidence="9 11"/>
<evidence type="ECO:0000256" key="7">
    <source>
        <dbReference type="ARBA" id="ARBA00023102"/>
    </source>
</evidence>
<organism evidence="12 13">
    <name type="scientific">Pseudozobellia thermophila</name>
    <dbReference type="NCBI Taxonomy" id="192903"/>
    <lineage>
        <taxon>Bacteria</taxon>
        <taxon>Pseudomonadati</taxon>
        <taxon>Bacteroidota</taxon>
        <taxon>Flavobacteriia</taxon>
        <taxon>Flavobacteriales</taxon>
        <taxon>Flavobacteriaceae</taxon>
        <taxon>Pseudozobellia</taxon>
    </lineage>
</organism>
<comment type="catalytic activity">
    <reaction evidence="1 9 11">
        <text>1-(5-phospho-beta-D-ribosyl)-5-[(5-phospho-beta-D-ribosylamino)methylideneamino]imidazole-4-carboxamide = 5-[(5-phospho-1-deoxy-D-ribulos-1-ylimino)methylamino]-1-(5-phospho-beta-D-ribosyl)imidazole-4-carboxamide</text>
        <dbReference type="Rhea" id="RHEA:15469"/>
        <dbReference type="ChEBI" id="CHEBI:58435"/>
        <dbReference type="ChEBI" id="CHEBI:58525"/>
        <dbReference type="EC" id="5.3.1.16"/>
    </reaction>
</comment>
<keyword evidence="8 9" id="KW-0413">Isomerase</keyword>
<dbReference type="PANTHER" id="PTHR43090">
    <property type="entry name" value="1-(5-PHOSPHORIBOSYL)-5-[(5-PHOSPHORIBOSYLAMINO)METHYLIDENEAMINO] IMIDAZOLE-4-CARBOXAMIDE ISOMERASE"/>
    <property type="match status" value="1"/>
</dbReference>
<dbReference type="GO" id="GO:0003949">
    <property type="term" value="F:1-(5-phosphoribosyl)-5-[(5-phosphoribosylamino)methylideneamino]imidazole-4-carboxamide isomerase activity"/>
    <property type="evidence" value="ECO:0007669"/>
    <property type="project" value="UniProtKB-UniRule"/>
</dbReference>
<evidence type="ECO:0000256" key="5">
    <source>
        <dbReference type="ARBA" id="ARBA00022490"/>
    </source>
</evidence>
<name>A0A1M6EVB6_9FLAO</name>
<dbReference type="GO" id="GO:0000105">
    <property type="term" value="P:L-histidine biosynthetic process"/>
    <property type="evidence" value="ECO:0007669"/>
    <property type="project" value="UniProtKB-UniRule"/>
</dbReference>
<feature type="active site" description="Proton donor" evidence="9">
    <location>
        <position position="130"/>
    </location>
</feature>
<dbReference type="Pfam" id="PF00977">
    <property type="entry name" value="His_biosynth"/>
    <property type="match status" value="1"/>
</dbReference>
<keyword evidence="5 9" id="KW-0963">Cytoplasm</keyword>
<dbReference type="InterPro" id="IPR023016">
    <property type="entry name" value="HisA/PriA"/>
</dbReference>
<dbReference type="InterPro" id="IPR006062">
    <property type="entry name" value="His_biosynth"/>
</dbReference>
<evidence type="ECO:0000256" key="11">
    <source>
        <dbReference type="RuleBase" id="RU003658"/>
    </source>
</evidence>
<proteinExistence type="inferred from homology"/>
<evidence type="ECO:0000256" key="1">
    <source>
        <dbReference type="ARBA" id="ARBA00000901"/>
    </source>
</evidence>
<dbReference type="PANTHER" id="PTHR43090:SF2">
    <property type="entry name" value="1-(5-PHOSPHORIBOSYL)-5-[(5-PHOSPHORIBOSYLAMINO)METHYLIDENEAMINO] IMIDAZOLE-4-CARBOXAMIDE ISOMERASE"/>
    <property type="match status" value="1"/>
</dbReference>
<dbReference type="NCBIfam" id="TIGR00007">
    <property type="entry name" value="1-(5-phosphoribosyl)-5-[(5-phosphoribosylamino)methylideneamino]imidazole-4-carboxamide isomerase"/>
    <property type="match status" value="1"/>
</dbReference>
<accession>A0A1M6EVB6</accession>
<dbReference type="RefSeq" id="WP_072990452.1">
    <property type="nucleotide sequence ID" value="NZ_FQYU01000002.1"/>
</dbReference>
<dbReference type="InterPro" id="IPR011060">
    <property type="entry name" value="RibuloseP-bd_barrel"/>
</dbReference>
<gene>
    <name evidence="9" type="primary">hisA</name>
    <name evidence="12" type="ORF">SAMN04488513_102194</name>
</gene>
<dbReference type="STRING" id="192903.SAMN04488513_102194"/>
<dbReference type="OrthoDB" id="9807749at2"/>
<dbReference type="UniPathway" id="UPA00031">
    <property type="reaction ID" value="UER00009"/>
</dbReference>
<evidence type="ECO:0000256" key="4">
    <source>
        <dbReference type="ARBA" id="ARBA00009667"/>
    </source>
</evidence>